<keyword evidence="3" id="KW-0547">Nucleotide-binding</keyword>
<dbReference type="Pfam" id="PF00370">
    <property type="entry name" value="FGGY_N"/>
    <property type="match status" value="1"/>
</dbReference>
<evidence type="ECO:0000256" key="5">
    <source>
        <dbReference type="ARBA" id="ARBA00022840"/>
    </source>
</evidence>
<evidence type="ECO:0000259" key="7">
    <source>
        <dbReference type="Pfam" id="PF00370"/>
    </source>
</evidence>
<evidence type="ECO:0000313" key="10">
    <source>
        <dbReference type="Proteomes" id="UP000036780"/>
    </source>
</evidence>
<reference evidence="10" key="1">
    <citation type="submission" date="2015-07" db="EMBL/GenBank/DDBJ databases">
        <title>Fjat-10053 dsm26.</title>
        <authorList>
            <person name="Liu B."/>
            <person name="Wang J."/>
            <person name="Zhu Y."/>
            <person name="Liu G."/>
            <person name="Chen Q."/>
            <person name="Chen Z."/>
            <person name="Lan J."/>
            <person name="Che J."/>
            <person name="Ge C."/>
            <person name="Shi H."/>
            <person name="Pan Z."/>
            <person name="Liu X."/>
        </authorList>
    </citation>
    <scope>NUCLEOTIDE SEQUENCE [LARGE SCALE GENOMIC DNA]</scope>
    <source>
        <strain evidence="10">DSM 26</strain>
    </source>
</reference>
<dbReference type="SUPFAM" id="SSF53067">
    <property type="entry name" value="Actin-like ATPase domain"/>
    <property type="match status" value="2"/>
</dbReference>
<dbReference type="EMBL" id="LGTO01000001">
    <property type="protein sequence ID" value="KNE22619.1"/>
    <property type="molecule type" value="Genomic_DNA"/>
</dbReference>
<dbReference type="Proteomes" id="UP000036780">
    <property type="component" value="Unassembled WGS sequence"/>
</dbReference>
<evidence type="ECO:0000256" key="1">
    <source>
        <dbReference type="ARBA" id="ARBA00009156"/>
    </source>
</evidence>
<evidence type="ECO:0000256" key="2">
    <source>
        <dbReference type="ARBA" id="ARBA00022679"/>
    </source>
</evidence>
<dbReference type="GeneID" id="66868996"/>
<dbReference type="CDD" id="cd07771">
    <property type="entry name" value="ASKHA_NBD_FGGY_RhaB-like"/>
    <property type="match status" value="1"/>
</dbReference>
<feature type="domain" description="Carbohydrate kinase FGGY N-terminal" evidence="7">
    <location>
        <begin position="7"/>
        <end position="246"/>
    </location>
</feature>
<proteinExistence type="inferred from homology"/>
<dbReference type="OrthoDB" id="9761504at2"/>
<keyword evidence="6" id="KW-0684">Rhamnose metabolism</keyword>
<dbReference type="GO" id="GO:0019301">
    <property type="term" value="P:rhamnose catabolic process"/>
    <property type="evidence" value="ECO:0007669"/>
    <property type="project" value="InterPro"/>
</dbReference>
<feature type="domain" description="Carbohydrate kinase FGGY C-terminal" evidence="8">
    <location>
        <begin position="259"/>
        <end position="448"/>
    </location>
</feature>
<comment type="similarity">
    <text evidence="1">Belongs to the FGGY kinase family.</text>
</comment>
<gene>
    <name evidence="9" type="ORF">AFK71_00200</name>
</gene>
<dbReference type="PATRIC" id="fig|1473.5.peg.85"/>
<dbReference type="InterPro" id="IPR043129">
    <property type="entry name" value="ATPase_NBD"/>
</dbReference>
<dbReference type="GO" id="GO:0008993">
    <property type="term" value="F:rhamnulokinase activity"/>
    <property type="evidence" value="ECO:0007669"/>
    <property type="project" value="InterPro"/>
</dbReference>
<dbReference type="AlphaFoldDB" id="A0A0L0QVM2"/>
<organism evidence="9 10">
    <name type="scientific">Virgibacillus pantothenticus</name>
    <dbReference type="NCBI Taxonomy" id="1473"/>
    <lineage>
        <taxon>Bacteria</taxon>
        <taxon>Bacillati</taxon>
        <taxon>Bacillota</taxon>
        <taxon>Bacilli</taxon>
        <taxon>Bacillales</taxon>
        <taxon>Bacillaceae</taxon>
        <taxon>Virgibacillus</taxon>
    </lineage>
</organism>
<evidence type="ECO:0000259" key="8">
    <source>
        <dbReference type="Pfam" id="PF02782"/>
    </source>
</evidence>
<evidence type="ECO:0000256" key="3">
    <source>
        <dbReference type="ARBA" id="ARBA00022741"/>
    </source>
</evidence>
<dbReference type="Gene3D" id="3.30.420.40">
    <property type="match status" value="2"/>
</dbReference>
<sequence>MTYKKLLAVDLGASSGRVMQGLFDGKKVELSEVHRFNNNPISVEDNLYWDVLNLFQQIKKGIVKSSRDGIPIESIAVDTWGVDYCYLDKDGDLIFNPRSYRDQRSKRYENDFYKELSKEDLFKKTGVQPNLINSINQIHADLASKPYLRKIVEKVLFMPDFFTYLLSGQMINEYTISSTSGLLDVSSRQFSKQLMEKISIPIDWFSNILKGGKTLGTLRTELCNELNVNEIKVVAGGSHDTASAVLAVPYIKSIQETAFISSGTWSLVGVESTNPVVTNDAFLAGLTNEGTFDGNYRILKNTTGLWIYNELRRDWSIKGESLSHKTLADLAEEIEDNKSYINPNAEPFSKPGNMEEKIQKFCMKTNQEIPKTKRHLVRVILESLAMSYRNTIEQIEDITNRQINQIQMVGGGIQNELLCQLTADFTSREVIAGPIEASSLGNVISQLITLGLINRREDIVTLIKNSEKIKTYKPRKTFCLEDKYNQFSNILI</sequence>
<dbReference type="InterPro" id="IPR018485">
    <property type="entry name" value="FGGY_C"/>
</dbReference>
<dbReference type="Pfam" id="PF02782">
    <property type="entry name" value="FGGY_C"/>
    <property type="match status" value="1"/>
</dbReference>
<comment type="caution">
    <text evidence="9">The sequence shown here is derived from an EMBL/GenBank/DDBJ whole genome shotgun (WGS) entry which is preliminary data.</text>
</comment>
<evidence type="ECO:0000256" key="6">
    <source>
        <dbReference type="ARBA" id="ARBA00023308"/>
    </source>
</evidence>
<keyword evidence="4 9" id="KW-0418">Kinase</keyword>
<protein>
    <submittedName>
        <fullName evidence="9">Rhamnulokinase</fullName>
    </submittedName>
</protein>
<dbReference type="PANTHER" id="PTHR43095">
    <property type="entry name" value="SUGAR KINASE"/>
    <property type="match status" value="1"/>
</dbReference>
<evidence type="ECO:0000256" key="4">
    <source>
        <dbReference type="ARBA" id="ARBA00022777"/>
    </source>
</evidence>
<keyword evidence="2" id="KW-0808">Transferase</keyword>
<accession>A0A0L0QVM2</accession>
<dbReference type="InterPro" id="IPR013449">
    <property type="entry name" value="Rhamnulokinase"/>
</dbReference>
<dbReference type="InterPro" id="IPR050406">
    <property type="entry name" value="FGGY_Carb_Kinase"/>
</dbReference>
<keyword evidence="5" id="KW-0067">ATP-binding</keyword>
<dbReference type="RefSeq" id="WP_050349575.1">
    <property type="nucleotide sequence ID" value="NZ_CP073011.1"/>
</dbReference>
<keyword evidence="10" id="KW-1185">Reference proteome</keyword>
<name>A0A0L0QVM2_VIRPA</name>
<evidence type="ECO:0000313" key="9">
    <source>
        <dbReference type="EMBL" id="KNE22619.1"/>
    </source>
</evidence>
<dbReference type="GO" id="GO:0005524">
    <property type="term" value="F:ATP binding"/>
    <property type="evidence" value="ECO:0007669"/>
    <property type="project" value="UniProtKB-KW"/>
</dbReference>
<dbReference type="InterPro" id="IPR018484">
    <property type="entry name" value="FGGY_N"/>
</dbReference>